<dbReference type="EMBL" id="FZOU01000007">
    <property type="protein sequence ID" value="SNT29548.1"/>
    <property type="molecule type" value="Genomic_DNA"/>
</dbReference>
<evidence type="ECO:0000313" key="2">
    <source>
        <dbReference type="EMBL" id="SNT29548.1"/>
    </source>
</evidence>
<name>A0A239LI23_9BACT</name>
<organism evidence="2 3">
    <name type="scientific">Granulicella rosea</name>
    <dbReference type="NCBI Taxonomy" id="474952"/>
    <lineage>
        <taxon>Bacteria</taxon>
        <taxon>Pseudomonadati</taxon>
        <taxon>Acidobacteriota</taxon>
        <taxon>Terriglobia</taxon>
        <taxon>Terriglobales</taxon>
        <taxon>Acidobacteriaceae</taxon>
        <taxon>Granulicella</taxon>
    </lineage>
</organism>
<keyword evidence="1" id="KW-1133">Transmembrane helix</keyword>
<keyword evidence="3" id="KW-1185">Reference proteome</keyword>
<sequence length="134" mass="14538">MKLRRWRLVTLLGAILTTFGLVAFYVDVAAHFKFDFIEQHYTAFGVCILLGTVIVFVGCIGWAKLRNSKVRAIMAAGIFAAPFFALLIGSPVDGINIHGPSAITMMLVLPFSALALILLIMAAAGKRRIDTLGQ</sequence>
<keyword evidence="1" id="KW-0472">Membrane</keyword>
<evidence type="ECO:0000256" key="1">
    <source>
        <dbReference type="SAM" id="Phobius"/>
    </source>
</evidence>
<keyword evidence="1" id="KW-0812">Transmembrane</keyword>
<accession>A0A239LI23</accession>
<feature type="transmembrane region" description="Helical" evidence="1">
    <location>
        <begin position="70"/>
        <end position="90"/>
    </location>
</feature>
<dbReference type="AlphaFoldDB" id="A0A239LI23"/>
<gene>
    <name evidence="2" type="ORF">SAMN05421770_10714</name>
</gene>
<protein>
    <submittedName>
        <fullName evidence="2">Uncharacterized protein</fullName>
    </submittedName>
</protein>
<proteinExistence type="predicted"/>
<feature type="transmembrane region" description="Helical" evidence="1">
    <location>
        <begin position="40"/>
        <end position="63"/>
    </location>
</feature>
<feature type="transmembrane region" description="Helical" evidence="1">
    <location>
        <begin position="102"/>
        <end position="124"/>
    </location>
</feature>
<evidence type="ECO:0000313" key="3">
    <source>
        <dbReference type="Proteomes" id="UP000198356"/>
    </source>
</evidence>
<dbReference type="Proteomes" id="UP000198356">
    <property type="component" value="Unassembled WGS sequence"/>
</dbReference>
<reference evidence="2 3" key="1">
    <citation type="submission" date="2017-06" db="EMBL/GenBank/DDBJ databases">
        <authorList>
            <person name="Kim H.J."/>
            <person name="Triplett B.A."/>
        </authorList>
    </citation>
    <scope>NUCLEOTIDE SEQUENCE [LARGE SCALE GENOMIC DNA]</scope>
    <source>
        <strain evidence="2 3">DSM 18704</strain>
    </source>
</reference>